<dbReference type="InterPro" id="IPR029043">
    <property type="entry name" value="GcvT/YgfZ_C"/>
</dbReference>
<dbReference type="InterPro" id="IPR032503">
    <property type="entry name" value="FAO_M"/>
</dbReference>
<organism evidence="8">
    <name type="scientific">Aureococcus anophagefferens</name>
    <name type="common">Harmful bloom alga</name>
    <dbReference type="NCBI Taxonomy" id="44056"/>
    <lineage>
        <taxon>Eukaryota</taxon>
        <taxon>Sar</taxon>
        <taxon>Stramenopiles</taxon>
        <taxon>Ochrophyta</taxon>
        <taxon>Pelagophyceae</taxon>
        <taxon>Pelagomonadales</taxon>
        <taxon>Pelagomonadaceae</taxon>
        <taxon>Aureococcus</taxon>
    </lineage>
</organism>
<feature type="region of interest" description="Disordered" evidence="2">
    <location>
        <begin position="849"/>
        <end position="874"/>
    </location>
</feature>
<comment type="similarity">
    <text evidence="1">Belongs to the GcvT family.</text>
</comment>
<evidence type="ECO:0000313" key="7">
    <source>
        <dbReference type="EMBL" id="EGB04859.1"/>
    </source>
</evidence>
<name>F0YJ48_AURAN</name>
<dbReference type="Gene3D" id="3.30.9.10">
    <property type="entry name" value="D-Amino Acid Oxidase, subunit A, domain 2"/>
    <property type="match status" value="1"/>
</dbReference>
<evidence type="ECO:0000259" key="6">
    <source>
        <dbReference type="Pfam" id="PF16350"/>
    </source>
</evidence>
<dbReference type="KEGG" id="aaf:AURANDRAFT_31886"/>
<dbReference type="InterPro" id="IPR006076">
    <property type="entry name" value="FAD-dep_OxRdtase"/>
</dbReference>
<evidence type="ECO:0000259" key="5">
    <source>
        <dbReference type="Pfam" id="PF08669"/>
    </source>
</evidence>
<keyword evidence="8" id="KW-1185">Reference proteome</keyword>
<dbReference type="eggNOG" id="KOG2844">
    <property type="taxonomic scope" value="Eukaryota"/>
</dbReference>
<dbReference type="Pfam" id="PF08669">
    <property type="entry name" value="GCV_T_C"/>
    <property type="match status" value="1"/>
</dbReference>
<dbReference type="Pfam" id="PF16350">
    <property type="entry name" value="FAO_M"/>
    <property type="match status" value="1"/>
</dbReference>
<reference evidence="7 8" key="1">
    <citation type="journal article" date="2011" name="Proc. Natl. Acad. Sci. U.S.A.">
        <title>Niche of harmful alga Aureococcus anophagefferens revealed through ecogenomics.</title>
        <authorList>
            <person name="Gobler C.J."/>
            <person name="Berry D.L."/>
            <person name="Dyhrman S.T."/>
            <person name="Wilhelm S.W."/>
            <person name="Salamov A."/>
            <person name="Lobanov A.V."/>
            <person name="Zhang Y."/>
            <person name="Collier J.L."/>
            <person name="Wurch L.L."/>
            <person name="Kustka A.B."/>
            <person name="Dill B.D."/>
            <person name="Shah M."/>
            <person name="VerBerkmoes N.C."/>
            <person name="Kuo A."/>
            <person name="Terry A."/>
            <person name="Pangilinan J."/>
            <person name="Lindquist E.A."/>
            <person name="Lucas S."/>
            <person name="Paulsen I.T."/>
            <person name="Hattenrath-Lehmann T.K."/>
            <person name="Talmage S.C."/>
            <person name="Walker E.A."/>
            <person name="Koch F."/>
            <person name="Burson A.M."/>
            <person name="Marcoval M.A."/>
            <person name="Tang Y.Z."/>
            <person name="Lecleir G.R."/>
            <person name="Coyne K.J."/>
            <person name="Berg G.M."/>
            <person name="Bertrand E.M."/>
            <person name="Saito M.A."/>
            <person name="Gladyshev V.N."/>
            <person name="Grigoriev I.V."/>
        </authorList>
    </citation>
    <scope>NUCLEOTIDE SEQUENCE [LARGE SCALE GENOMIC DNA]</scope>
    <source>
        <strain evidence="8">CCMP 1984</strain>
    </source>
</reference>
<dbReference type="EMBL" id="GL833146">
    <property type="protein sequence ID" value="EGB04859.1"/>
    <property type="molecule type" value="Genomic_DNA"/>
</dbReference>
<dbReference type="InterPro" id="IPR036188">
    <property type="entry name" value="FAD/NAD-bd_sf"/>
</dbReference>
<dbReference type="AlphaFoldDB" id="F0YJ48"/>
<dbReference type="PANTHER" id="PTHR43757">
    <property type="entry name" value="AMINOMETHYLTRANSFERASE"/>
    <property type="match status" value="1"/>
</dbReference>
<dbReference type="InterPro" id="IPR027266">
    <property type="entry name" value="TrmE/GcvT-like"/>
</dbReference>
<gene>
    <name evidence="7" type="primary">SDH2</name>
    <name evidence="7" type="ORF">AURANDRAFT_31886</name>
</gene>
<evidence type="ECO:0000259" key="3">
    <source>
        <dbReference type="Pfam" id="PF01266"/>
    </source>
</evidence>
<dbReference type="InterPro" id="IPR006222">
    <property type="entry name" value="GCVT_N"/>
</dbReference>
<dbReference type="InParanoid" id="F0YJ48"/>
<dbReference type="SUPFAM" id="SSF51905">
    <property type="entry name" value="FAD/NAD(P)-binding domain"/>
    <property type="match status" value="1"/>
</dbReference>
<dbReference type="Pfam" id="PF01266">
    <property type="entry name" value="DAO"/>
    <property type="match status" value="1"/>
</dbReference>
<feature type="domain" description="FAD dependent oxidoreductase central" evidence="6">
    <location>
        <begin position="408"/>
        <end position="468"/>
    </location>
</feature>
<dbReference type="SUPFAM" id="SSF54373">
    <property type="entry name" value="FAD-linked reductases, C-terminal domain"/>
    <property type="match status" value="1"/>
</dbReference>
<dbReference type="SUPFAM" id="SSF103025">
    <property type="entry name" value="Folate-binding domain"/>
    <property type="match status" value="1"/>
</dbReference>
<feature type="domain" description="Aminomethyltransferase C-terminal" evidence="5">
    <location>
        <begin position="770"/>
        <end position="853"/>
    </location>
</feature>
<dbReference type="OrthoDB" id="498204at2759"/>
<dbReference type="PANTHER" id="PTHR43757:SF15">
    <property type="entry name" value="PYRUVATE DEHYDROGENASE PHOSPHATASE REGULATORY SUBUNIT, MITOCHONDRIAL-LIKE"/>
    <property type="match status" value="1"/>
</dbReference>
<dbReference type="Gene3D" id="2.40.30.110">
    <property type="entry name" value="Aminomethyltransferase beta-barrel domains"/>
    <property type="match status" value="1"/>
</dbReference>
<dbReference type="OMA" id="PFNVQRF"/>
<dbReference type="Gene3D" id="3.30.70.1400">
    <property type="entry name" value="Aminomethyltransferase beta-barrel domains"/>
    <property type="match status" value="1"/>
</dbReference>
<proteinExistence type="inferred from homology"/>
<dbReference type="RefSeq" id="XP_009040416.1">
    <property type="nucleotide sequence ID" value="XM_009042168.1"/>
</dbReference>
<dbReference type="GeneID" id="20221064"/>
<sequence>MKLGRPLLRRALSGSNVRALSSSDATLTEVPDKCEVLVVGGGIIGVSVAYHLAQRGVNDVVLLERHKLTSGTTWHAAGLVGQMRATKVETELSAAAADVYEALKLETGLDTGYKQCGSLTTAATRERLEFLKRNSARARSYGLEAEVLTPDECGALMTHDGHTIIKTDDLHGGLWLPGDGSGSPTDLTMAFAKGARMRGVNICEGVAVDQFQLASIDQGRKRVVGVSLEDGRRMSAEKVVLCGGQWSRDVARKAGVNVPLHSCEHFYCTTAKMPGTADSAQVYRDNDSFTYFREWGEGLLVGGFEPNARPVRDWTSAVPSDFSFGLLPDDLEHFYSSVYEPATQRVPKLEDAEITSFLNGPEAFTPDNNYILGEAPEVSNFFVAAGLNSAGIANAAGVGQTLSEWIVDGKPSRDVWGVDIRRFGAFHRSPEFLRDRCAEVESPFSCPGLHYALPWPRLELQSARNLRLTALHETHKANGAKFGQKFGWERVNYYAPGDDEVEHDHKIDSKPGWMKYAKAEAQHCRENVALFDVSSFAKLLVKGRDAEACMQRLCCGDVSVVDRAVYTGMLNAEGGGYESDCTVTKLGDDEFLVVSPTGSATRDADWIRRHLTGDATLVDVSNQLAVLAVMGPESLNLLKACVTQPSVFDDFPFGASRALDIGHAASVRAQRITYVGELGFELYVPVESAAHVYRSLHAASAEHPSADLRDCGYYAIDSLRTEKAYRAWGHELDPFVTPFEAGLGFTIDWSKDFIGKDALAKLKKEPLKQRVVALHTHEEDLPIWGNEPVLRDGELVGNVTTANYAHSLGGQVALAIVKHPEVGVKGFVKAGTYEIDVGGTRLKATGSLRPPFDPKHKRPQGIYEDHTETARAAA</sequence>
<evidence type="ECO:0000256" key="1">
    <source>
        <dbReference type="ARBA" id="ARBA00008609"/>
    </source>
</evidence>
<dbReference type="GO" id="GO:0005739">
    <property type="term" value="C:mitochondrion"/>
    <property type="evidence" value="ECO:0007669"/>
    <property type="project" value="TreeGrafter"/>
</dbReference>
<evidence type="ECO:0000256" key="2">
    <source>
        <dbReference type="SAM" id="MobiDB-lite"/>
    </source>
</evidence>
<protein>
    <submittedName>
        <fullName evidence="7">Uncharacterized protein SDH2</fullName>
    </submittedName>
</protein>
<dbReference type="Gene3D" id="3.30.1360.120">
    <property type="entry name" value="Probable tRNA modification gtpase trme, domain 1"/>
    <property type="match status" value="1"/>
</dbReference>
<dbReference type="Proteomes" id="UP000002729">
    <property type="component" value="Unassembled WGS sequence"/>
</dbReference>
<dbReference type="Pfam" id="PF01571">
    <property type="entry name" value="GCV_T"/>
    <property type="match status" value="1"/>
</dbReference>
<feature type="domain" description="FAD dependent oxidoreductase" evidence="3">
    <location>
        <begin position="36"/>
        <end position="405"/>
    </location>
</feature>
<accession>F0YJ48</accession>
<dbReference type="Gene3D" id="3.50.50.60">
    <property type="entry name" value="FAD/NAD(P)-binding domain"/>
    <property type="match status" value="1"/>
</dbReference>
<feature type="compositionally biased region" description="Basic and acidic residues" evidence="2">
    <location>
        <begin position="863"/>
        <end position="874"/>
    </location>
</feature>
<dbReference type="InterPro" id="IPR013977">
    <property type="entry name" value="GcvT_C"/>
</dbReference>
<dbReference type="InterPro" id="IPR028896">
    <property type="entry name" value="GcvT/YgfZ/DmdA"/>
</dbReference>
<dbReference type="SUPFAM" id="SSF101790">
    <property type="entry name" value="Aminomethyltransferase beta-barrel domain"/>
    <property type="match status" value="1"/>
</dbReference>
<evidence type="ECO:0000313" key="8">
    <source>
        <dbReference type="Proteomes" id="UP000002729"/>
    </source>
</evidence>
<evidence type="ECO:0000259" key="4">
    <source>
        <dbReference type="Pfam" id="PF01571"/>
    </source>
</evidence>
<feature type="domain" description="GCVT N-terminal" evidence="4">
    <location>
        <begin position="471"/>
        <end position="751"/>
    </location>
</feature>